<dbReference type="InterPro" id="IPR018713">
    <property type="entry name" value="MPAB/Lcp_cat_dom"/>
</dbReference>
<feature type="compositionally biased region" description="Polar residues" evidence="1">
    <location>
        <begin position="9"/>
        <end position="21"/>
    </location>
</feature>
<evidence type="ECO:0000256" key="1">
    <source>
        <dbReference type="SAM" id="MobiDB-lite"/>
    </source>
</evidence>
<evidence type="ECO:0000313" key="4">
    <source>
        <dbReference type="Proteomes" id="UP000554235"/>
    </source>
</evidence>
<keyword evidence="3" id="KW-0418">Kinase</keyword>
<dbReference type="Pfam" id="PF09995">
    <property type="entry name" value="MPAB_Lcp_cat"/>
    <property type="match status" value="1"/>
</dbReference>
<keyword evidence="3" id="KW-0808">Transferase</keyword>
<protein>
    <submittedName>
        <fullName evidence="3">Dephospho- kinase</fullName>
    </submittedName>
</protein>
<evidence type="ECO:0000259" key="2">
    <source>
        <dbReference type="Pfam" id="PF09995"/>
    </source>
</evidence>
<dbReference type="Proteomes" id="UP000554235">
    <property type="component" value="Unassembled WGS sequence"/>
</dbReference>
<reference evidence="3 4" key="1">
    <citation type="submission" date="2020-01" db="EMBL/GenBank/DDBJ databases">
        <title>Identification and distribution of gene clusters putatively required for synthesis of sphingolipid metabolism inhibitors in phylogenetically diverse species of the filamentous fungus Fusarium.</title>
        <authorList>
            <person name="Kim H.-S."/>
            <person name="Busman M."/>
            <person name="Brown D.W."/>
            <person name="Divon H."/>
            <person name="Uhlig S."/>
            <person name="Proctor R.H."/>
        </authorList>
    </citation>
    <scope>NUCLEOTIDE SEQUENCE [LARGE SCALE GENOMIC DNA]</scope>
    <source>
        <strain evidence="3 4">NRRL 20459</strain>
    </source>
</reference>
<dbReference type="AlphaFoldDB" id="A0A8H4PKM4"/>
<dbReference type="GO" id="GO:0016301">
    <property type="term" value="F:kinase activity"/>
    <property type="evidence" value="ECO:0007669"/>
    <property type="project" value="UniProtKB-KW"/>
</dbReference>
<evidence type="ECO:0000313" key="3">
    <source>
        <dbReference type="EMBL" id="KAF4468317.1"/>
    </source>
</evidence>
<dbReference type="InterPro" id="IPR046366">
    <property type="entry name" value="MPAB"/>
</dbReference>
<gene>
    <name evidence="3" type="ORF">FALBO_4800</name>
</gene>
<organism evidence="3 4">
    <name type="scientific">Fusarium albosuccineum</name>
    <dbReference type="NCBI Taxonomy" id="1237068"/>
    <lineage>
        <taxon>Eukaryota</taxon>
        <taxon>Fungi</taxon>
        <taxon>Dikarya</taxon>
        <taxon>Ascomycota</taxon>
        <taxon>Pezizomycotina</taxon>
        <taxon>Sordariomycetes</taxon>
        <taxon>Hypocreomycetidae</taxon>
        <taxon>Hypocreales</taxon>
        <taxon>Nectriaceae</taxon>
        <taxon>Fusarium</taxon>
        <taxon>Fusarium decemcellulare species complex</taxon>
    </lineage>
</organism>
<dbReference type="GO" id="GO:0016491">
    <property type="term" value="F:oxidoreductase activity"/>
    <property type="evidence" value="ECO:0007669"/>
    <property type="project" value="InterPro"/>
</dbReference>
<accession>A0A8H4PKM4</accession>
<feature type="domain" description="ER-bound oxygenase mpaB/mpaB'/Rubber oxygenase catalytic" evidence="2">
    <location>
        <begin position="145"/>
        <end position="294"/>
    </location>
</feature>
<feature type="region of interest" description="Disordered" evidence="1">
    <location>
        <begin position="1"/>
        <end position="21"/>
    </location>
</feature>
<dbReference type="OrthoDB" id="545169at2759"/>
<dbReference type="PANTHER" id="PTHR36124">
    <property type="match status" value="1"/>
</dbReference>
<name>A0A8H4PKM4_9HYPO</name>
<dbReference type="EMBL" id="JAADYS010000633">
    <property type="protein sequence ID" value="KAF4468317.1"/>
    <property type="molecule type" value="Genomic_DNA"/>
</dbReference>
<sequence length="426" mass="47958">MESHVTIIEPSSNLSASSTDQPEPLISLRPSSWSGPVLLAAFLGYVALCSLSRFWRINSMQSRYGFHDRTSLGRMTNQQAQEIVKSIAQLEFPLFYDLSIRLALFETYAVKNIAKLLVAASDLNIREKAPKSFAAYSPTSTGLHKAVARMNYLHAPYIKSGKILQEDLLYVLYASMAEPVRFLAQYEWRNLTDMEVAALATMWKYVGDMMEIDYKTLLQKEEWVDGLEFFEDVSRWGENYEDENLRPLQEVRDLGQVLMDLLLQSHPKIASPLAHPAACVLMGPRLRRAFGFPEPGLGITVLTYSLLLVRKLAVRYLCLPRIIPTEYISQPDEQTGRITSSHYMKEPWYVPSTFWTRWGPEALVTRLAGNLLPGDGSVDMKPGGLLFEDLGPARFVGKGVEDTRKMEEAVREKASAGCPFNTSGQA</sequence>
<dbReference type="PANTHER" id="PTHR36124:SF1">
    <property type="entry name" value="ER-BOUND OXYGENASE MPAB_MPAB'_RUBBER OXYGENASE CATALYTIC DOMAIN-CONTAINING PROTEIN"/>
    <property type="match status" value="1"/>
</dbReference>
<comment type="caution">
    <text evidence="3">The sequence shown here is derived from an EMBL/GenBank/DDBJ whole genome shotgun (WGS) entry which is preliminary data.</text>
</comment>
<keyword evidence="4" id="KW-1185">Reference proteome</keyword>
<proteinExistence type="predicted"/>